<name>A0A832T700_PYRHR</name>
<dbReference type="EMBL" id="DUJN01000006">
    <property type="protein sequence ID" value="HII61373.1"/>
    <property type="molecule type" value="Genomic_DNA"/>
</dbReference>
<dbReference type="Proteomes" id="UP000617544">
    <property type="component" value="Unassembled WGS sequence"/>
</dbReference>
<sequence>MVGDLKKAAILIILLFLIPFARACFFPQDLYAVEVELKDYNLNPLLKARNIVIEDHKIIYRSHYDPRLIVMIWNDSKLHVRVQIPTKSVEEKIFTEEFTGVIPAQTIVERAKESGWDVKEYYLKKDNITIYLTPKVGKECKSDSDCKTGGCSGELCLKKNETAFSTCIYREWYECLKLTKCGCYNGFCTWKPNPLFMECLKKYNVSIEKIIKAKTQIRIEIKGEINDKIIREIEYLLECKIPRNFNEIDKTSIVPTIDPRIVNAGTAIESELRWLREVGVIKIKDEDIKKISEIAKWGYSGYNAHIGFYDGEWKPYFNASNAELIRCVGNGFKDYQEELPKDPPTIERGTCGPAVMILLTLIGILGGKRRENSNDVLGRGNLTRNKGKSSEDIKL</sequence>
<dbReference type="NCBIfam" id="TIGR04292">
    <property type="entry name" value="heavy_Cys_CGP"/>
    <property type="match status" value="1"/>
</dbReference>
<protein>
    <submittedName>
        <fullName evidence="2">Eight-cysteine-cluster domain-containing protein</fullName>
    </submittedName>
</protein>
<gene>
    <name evidence="2" type="ORF">HA331_06480</name>
</gene>
<dbReference type="NCBIfam" id="TIGR04289">
    <property type="entry name" value="heavy_Cys"/>
    <property type="match status" value="1"/>
</dbReference>
<evidence type="ECO:0000256" key="1">
    <source>
        <dbReference type="SAM" id="MobiDB-lite"/>
    </source>
</evidence>
<dbReference type="OMA" id="NSHIGWY"/>
<feature type="region of interest" description="Disordered" evidence="1">
    <location>
        <begin position="375"/>
        <end position="395"/>
    </location>
</feature>
<proteinExistence type="predicted"/>
<accession>A0A832T700</accession>
<evidence type="ECO:0000313" key="2">
    <source>
        <dbReference type="EMBL" id="HII61373.1"/>
    </source>
</evidence>
<comment type="caution">
    <text evidence="2">The sequence shown here is derived from an EMBL/GenBank/DDBJ whole genome shotgun (WGS) entry which is preliminary data.</text>
</comment>
<reference evidence="2" key="1">
    <citation type="journal article" date="2020" name="bioRxiv">
        <title>A rank-normalized archaeal taxonomy based on genome phylogeny resolves widespread incomplete and uneven classifications.</title>
        <authorList>
            <person name="Rinke C."/>
            <person name="Chuvochina M."/>
            <person name="Mussig A.J."/>
            <person name="Chaumeil P.-A."/>
            <person name="Waite D.W."/>
            <person name="Whitman W.B."/>
            <person name="Parks D.H."/>
            <person name="Hugenholtz P."/>
        </authorList>
    </citation>
    <scope>NUCLEOTIDE SEQUENCE</scope>
    <source>
        <strain evidence="2">UBA8834</strain>
    </source>
</reference>
<dbReference type="AlphaFoldDB" id="A0A832T700"/>
<evidence type="ECO:0000313" key="3">
    <source>
        <dbReference type="Proteomes" id="UP000617544"/>
    </source>
</evidence>
<dbReference type="InterPro" id="IPR027556">
    <property type="entry name" value="Heavy_Cys_CGP"/>
</dbReference>
<organism evidence="2 3">
    <name type="scientific">Pyrococcus horikoshii</name>
    <dbReference type="NCBI Taxonomy" id="53953"/>
    <lineage>
        <taxon>Archaea</taxon>
        <taxon>Methanobacteriati</taxon>
        <taxon>Methanobacteriota</taxon>
        <taxon>Thermococci</taxon>
        <taxon>Thermococcales</taxon>
        <taxon>Thermococcaceae</taxon>
        <taxon>Pyrococcus</taxon>
    </lineage>
</organism>
<dbReference type="InterPro" id="IPR027553">
    <property type="entry name" value="Heavy_Cys"/>
</dbReference>